<sequence length="329" mass="37698">MFTLFDMIRSSLSYVNLSTVLKNRIYTILAGIGNFYLLYVAFRFFQNGFWGRGTLFILAFLVILYFTYLNILYYFTKAKKSKYDISPWIEKILHIQSKDPMTAAEEERKEMAPGYVQTNGIFKNEDFLPATVVHTMEQRDNIQQIAAELIRMDYMKADYQGLSEEEIAEKIQTTGKPVPALSAPVALPYFELVRKGNSLIVYGGLNQIDRKEVATVKEVGLLTAHEAVKRYQLYLATAVITGGPEKINGRTGLIEKDTPYGVQVQVAYRERTAEEPSTNQRRSMVTSSPETSSTPEHLTRSQHETFDEFGPRQSTQAPQKHWRSQKYKH</sequence>
<dbReference type="Proteomes" id="UP000078520">
    <property type="component" value="Unassembled WGS sequence"/>
</dbReference>
<accession>A0A179C2X4</accession>
<feature type="compositionally biased region" description="Basic residues" evidence="1">
    <location>
        <begin position="320"/>
        <end position="329"/>
    </location>
</feature>
<dbReference type="RefSeq" id="WP_064208543.1">
    <property type="nucleotide sequence ID" value="NZ_LVKC01000001.1"/>
</dbReference>
<protein>
    <submittedName>
        <fullName evidence="3">Uncharacterized protein</fullName>
    </submittedName>
</protein>
<feature type="compositionally biased region" description="Basic and acidic residues" evidence="1">
    <location>
        <begin position="297"/>
        <end position="310"/>
    </location>
</feature>
<evidence type="ECO:0000256" key="1">
    <source>
        <dbReference type="SAM" id="MobiDB-lite"/>
    </source>
</evidence>
<dbReference type="EMBL" id="LVKI01000025">
    <property type="protein sequence ID" value="OAQ07711.1"/>
    <property type="molecule type" value="Genomic_DNA"/>
</dbReference>
<evidence type="ECO:0000256" key="2">
    <source>
        <dbReference type="SAM" id="Phobius"/>
    </source>
</evidence>
<keyword evidence="2" id="KW-0472">Membrane</keyword>
<name>A0A179C2X4_9LACO</name>
<evidence type="ECO:0000313" key="3">
    <source>
        <dbReference type="EMBL" id="OAQ07711.1"/>
    </source>
</evidence>
<feature type="compositionally biased region" description="Low complexity" evidence="1">
    <location>
        <begin position="286"/>
        <end position="296"/>
    </location>
</feature>
<keyword evidence="2" id="KW-1133">Transmembrane helix</keyword>
<organism evidence="3 4">
    <name type="scientific">Ligilactobacillus aviarius</name>
    <dbReference type="NCBI Taxonomy" id="1606"/>
    <lineage>
        <taxon>Bacteria</taxon>
        <taxon>Bacillati</taxon>
        <taxon>Bacillota</taxon>
        <taxon>Bacilli</taxon>
        <taxon>Lactobacillales</taxon>
        <taxon>Lactobacillaceae</taxon>
        <taxon>Ligilactobacillus</taxon>
    </lineage>
</organism>
<evidence type="ECO:0000313" key="4">
    <source>
        <dbReference type="Proteomes" id="UP000078520"/>
    </source>
</evidence>
<dbReference type="InterPro" id="IPR046503">
    <property type="entry name" value="DUF6681"/>
</dbReference>
<feature type="compositionally biased region" description="Polar residues" evidence="1">
    <location>
        <begin position="275"/>
        <end position="285"/>
    </location>
</feature>
<feature type="transmembrane region" description="Helical" evidence="2">
    <location>
        <begin position="25"/>
        <end position="42"/>
    </location>
</feature>
<reference evidence="4" key="1">
    <citation type="submission" date="2016-03" db="EMBL/GenBank/DDBJ databases">
        <authorList>
            <person name="Johnson T.J."/>
            <person name="Youmans B."/>
            <person name="Case K."/>
            <person name="Noll S."/>
        </authorList>
    </citation>
    <scope>NUCLEOTIDE SEQUENCE [LARGE SCALE GENOMIC DNA]</scope>
    <source>
        <strain evidence="4">UMNLAv8</strain>
    </source>
</reference>
<dbReference type="OrthoDB" id="2192445at2"/>
<feature type="transmembrane region" description="Helical" evidence="2">
    <location>
        <begin position="54"/>
        <end position="75"/>
    </location>
</feature>
<dbReference type="AlphaFoldDB" id="A0A179C2X4"/>
<feature type="region of interest" description="Disordered" evidence="1">
    <location>
        <begin position="270"/>
        <end position="329"/>
    </location>
</feature>
<proteinExistence type="predicted"/>
<comment type="caution">
    <text evidence="3">The sequence shown here is derived from an EMBL/GenBank/DDBJ whole genome shotgun (WGS) entry which is preliminary data.</text>
</comment>
<keyword evidence="2" id="KW-0812">Transmembrane</keyword>
<dbReference type="Pfam" id="PF20386">
    <property type="entry name" value="DUF6681"/>
    <property type="match status" value="1"/>
</dbReference>
<gene>
    <name evidence="3" type="ORF">A3O14_05610</name>
</gene>